<evidence type="ECO:0000256" key="1">
    <source>
        <dbReference type="ARBA" id="ARBA00004479"/>
    </source>
</evidence>
<evidence type="ECO:0000256" key="14">
    <source>
        <dbReference type="SAM" id="SignalP"/>
    </source>
</evidence>
<evidence type="ECO:0000256" key="10">
    <source>
        <dbReference type="ARBA" id="ARBA00023180"/>
    </source>
</evidence>
<dbReference type="Pfam" id="PF00993">
    <property type="entry name" value="MHC_II_alpha"/>
    <property type="match status" value="1"/>
</dbReference>
<evidence type="ECO:0000256" key="6">
    <source>
        <dbReference type="ARBA" id="ARBA00022989"/>
    </source>
</evidence>
<evidence type="ECO:0000256" key="8">
    <source>
        <dbReference type="ARBA" id="ARBA00023136"/>
    </source>
</evidence>
<feature type="transmembrane region" description="Helical" evidence="13">
    <location>
        <begin position="211"/>
        <end position="234"/>
    </location>
</feature>
<feature type="domain" description="Ig-like" evidence="15">
    <location>
        <begin position="103"/>
        <end position="197"/>
    </location>
</feature>
<evidence type="ECO:0000256" key="12">
    <source>
        <dbReference type="ARBA" id="ARBA00023319"/>
    </source>
</evidence>
<feature type="signal peptide" evidence="14">
    <location>
        <begin position="1"/>
        <end position="15"/>
    </location>
</feature>
<dbReference type="SUPFAM" id="SSF48726">
    <property type="entry name" value="Immunoglobulin"/>
    <property type="match status" value="1"/>
</dbReference>
<evidence type="ECO:0000259" key="15">
    <source>
        <dbReference type="PROSITE" id="PS50835"/>
    </source>
</evidence>
<keyword evidence="7" id="KW-1064">Adaptive immunity</keyword>
<comment type="caution">
    <text evidence="16">The sequence shown here is derived from an EMBL/GenBank/DDBJ whole genome shotgun (WGS) entry which is preliminary data.</text>
</comment>
<dbReference type="SMART" id="SM00920">
    <property type="entry name" value="MHC_II_alpha"/>
    <property type="match status" value="1"/>
</dbReference>
<sequence length="245" mass="27711">MKPAVIVMCITGVLCTGSQFVYQDAIDDIYCDTNKKYFSANLDGNQVFYVDFEHKKVVSTLPDFTDPVSWDKFYGLVFAYAYNEMMEFRDTMELIRKGLGDPPEMKEPPVSCMYARDEVRLESENTLICYVTGFYPPQVAVRWTRNNQNVTLGLRSSQIHINSDGSFNQFFTLQFTPYQGDIYTCTVEHSALDEPLTREWDVEVSEPSIGPSVFCGVGLTLGLLGVATGTFFLVKGKEIPTRPQL</sequence>
<feature type="chain" id="PRO_5044799040" description="Ig-like domain-containing protein" evidence="14">
    <location>
        <begin position="16"/>
        <end position="245"/>
    </location>
</feature>
<organism evidence="16 17">
    <name type="scientific">Coilia grayii</name>
    <name type="common">Gray's grenadier anchovy</name>
    <dbReference type="NCBI Taxonomy" id="363190"/>
    <lineage>
        <taxon>Eukaryota</taxon>
        <taxon>Metazoa</taxon>
        <taxon>Chordata</taxon>
        <taxon>Craniata</taxon>
        <taxon>Vertebrata</taxon>
        <taxon>Euteleostomi</taxon>
        <taxon>Actinopterygii</taxon>
        <taxon>Neopterygii</taxon>
        <taxon>Teleostei</taxon>
        <taxon>Clupei</taxon>
        <taxon>Clupeiformes</taxon>
        <taxon>Clupeoidei</taxon>
        <taxon>Engraulidae</taxon>
        <taxon>Coilinae</taxon>
        <taxon>Coilia</taxon>
    </lineage>
</organism>
<evidence type="ECO:0000256" key="5">
    <source>
        <dbReference type="ARBA" id="ARBA00022859"/>
    </source>
</evidence>
<dbReference type="InterPro" id="IPR003006">
    <property type="entry name" value="Ig/MHC_CS"/>
</dbReference>
<evidence type="ECO:0000256" key="4">
    <source>
        <dbReference type="ARBA" id="ARBA00022729"/>
    </source>
</evidence>
<dbReference type="InterPro" id="IPR014745">
    <property type="entry name" value="MHC_II_a/b_N"/>
</dbReference>
<accession>A0ABD1JZ40</accession>
<keyword evidence="17" id="KW-1185">Reference proteome</keyword>
<gene>
    <name evidence="16" type="ORF">ACEWY4_011942</name>
</gene>
<dbReference type="SMART" id="SM00407">
    <property type="entry name" value="IGc1"/>
    <property type="match status" value="1"/>
</dbReference>
<keyword evidence="10" id="KW-0325">Glycoprotein</keyword>
<evidence type="ECO:0000256" key="7">
    <source>
        <dbReference type="ARBA" id="ARBA00023130"/>
    </source>
</evidence>
<dbReference type="AlphaFoldDB" id="A0ABD1JZ40"/>
<evidence type="ECO:0000256" key="9">
    <source>
        <dbReference type="ARBA" id="ARBA00023157"/>
    </source>
</evidence>
<dbReference type="PROSITE" id="PS00290">
    <property type="entry name" value="IG_MHC"/>
    <property type="match status" value="1"/>
</dbReference>
<dbReference type="PANTHER" id="PTHR19944">
    <property type="entry name" value="MHC CLASS II-RELATED"/>
    <property type="match status" value="1"/>
</dbReference>
<dbReference type="PANTHER" id="PTHR19944:SF86">
    <property type="entry name" value="HLA CLASS II HISTOCOMPATIBILITY ANTIGEN, DR ALPHA CHAIN"/>
    <property type="match status" value="1"/>
</dbReference>
<keyword evidence="5" id="KW-0391">Immunity</keyword>
<dbReference type="InterPro" id="IPR003597">
    <property type="entry name" value="Ig_C1-set"/>
</dbReference>
<evidence type="ECO:0000313" key="17">
    <source>
        <dbReference type="Proteomes" id="UP001591681"/>
    </source>
</evidence>
<comment type="subcellular location">
    <subcellularLocation>
        <location evidence="1">Membrane</location>
        <topology evidence="1">Single-pass type I membrane protein</topology>
    </subcellularLocation>
</comment>
<dbReference type="InterPro" id="IPR007110">
    <property type="entry name" value="Ig-like_dom"/>
</dbReference>
<evidence type="ECO:0000256" key="2">
    <source>
        <dbReference type="ARBA" id="ARBA00007394"/>
    </source>
</evidence>
<dbReference type="Gene3D" id="3.10.320.10">
    <property type="entry name" value="Class II Histocompatibility Antigen, M Beta Chain, Chain B, domain 1"/>
    <property type="match status" value="1"/>
</dbReference>
<proteinExistence type="inferred from homology"/>
<dbReference type="Proteomes" id="UP001591681">
    <property type="component" value="Unassembled WGS sequence"/>
</dbReference>
<keyword evidence="6 13" id="KW-1133">Transmembrane helix</keyword>
<protein>
    <recommendedName>
        <fullName evidence="15">Ig-like domain-containing protein</fullName>
    </recommendedName>
</protein>
<dbReference type="InterPro" id="IPR050160">
    <property type="entry name" value="MHC/Immunoglobulin"/>
</dbReference>
<dbReference type="EMBL" id="JBHFQA010000010">
    <property type="protein sequence ID" value="KAL2092144.1"/>
    <property type="molecule type" value="Genomic_DNA"/>
</dbReference>
<dbReference type="Gene3D" id="2.60.40.10">
    <property type="entry name" value="Immunoglobulins"/>
    <property type="match status" value="1"/>
</dbReference>
<dbReference type="InterPro" id="IPR011162">
    <property type="entry name" value="MHC_I/II-like_Ag-recog"/>
</dbReference>
<evidence type="ECO:0000256" key="11">
    <source>
        <dbReference type="ARBA" id="ARBA00023182"/>
    </source>
</evidence>
<keyword evidence="8 13" id="KW-0472">Membrane</keyword>
<comment type="similarity">
    <text evidence="2">Belongs to the MHC class II family.</text>
</comment>
<keyword evidence="4 14" id="KW-0732">Signal</keyword>
<dbReference type="Pfam" id="PF07654">
    <property type="entry name" value="C1-set"/>
    <property type="match status" value="1"/>
</dbReference>
<keyword evidence="9" id="KW-1015">Disulfide bond</keyword>
<dbReference type="PROSITE" id="PS50835">
    <property type="entry name" value="IG_LIKE"/>
    <property type="match status" value="1"/>
</dbReference>
<dbReference type="GO" id="GO:0002504">
    <property type="term" value="P:antigen processing and presentation of peptide or polysaccharide antigen via MHC class II"/>
    <property type="evidence" value="ECO:0007669"/>
    <property type="project" value="UniProtKB-KW"/>
</dbReference>
<evidence type="ECO:0000256" key="13">
    <source>
        <dbReference type="SAM" id="Phobius"/>
    </source>
</evidence>
<dbReference type="GO" id="GO:0002250">
    <property type="term" value="P:adaptive immune response"/>
    <property type="evidence" value="ECO:0007669"/>
    <property type="project" value="UniProtKB-KW"/>
</dbReference>
<name>A0ABD1JZ40_9TELE</name>
<keyword evidence="11" id="KW-0491">MHC II</keyword>
<keyword evidence="3 13" id="KW-0812">Transmembrane</keyword>
<evidence type="ECO:0000256" key="3">
    <source>
        <dbReference type="ARBA" id="ARBA00022692"/>
    </source>
</evidence>
<dbReference type="InterPro" id="IPR001003">
    <property type="entry name" value="MHC_II_a_N"/>
</dbReference>
<dbReference type="GO" id="GO:0042613">
    <property type="term" value="C:MHC class II protein complex"/>
    <property type="evidence" value="ECO:0007669"/>
    <property type="project" value="UniProtKB-KW"/>
</dbReference>
<evidence type="ECO:0000313" key="16">
    <source>
        <dbReference type="EMBL" id="KAL2092144.1"/>
    </source>
</evidence>
<reference evidence="16 17" key="1">
    <citation type="submission" date="2024-09" db="EMBL/GenBank/DDBJ databases">
        <title>A chromosome-level genome assembly of Gray's grenadier anchovy, Coilia grayii.</title>
        <authorList>
            <person name="Fu Z."/>
        </authorList>
    </citation>
    <scope>NUCLEOTIDE SEQUENCE [LARGE SCALE GENOMIC DNA]</scope>
    <source>
        <strain evidence="16">G4</strain>
        <tissue evidence="16">Muscle</tissue>
    </source>
</reference>
<dbReference type="SUPFAM" id="SSF54452">
    <property type="entry name" value="MHC antigen-recognition domain"/>
    <property type="match status" value="1"/>
</dbReference>
<dbReference type="InterPro" id="IPR036179">
    <property type="entry name" value="Ig-like_dom_sf"/>
</dbReference>
<dbReference type="InterPro" id="IPR013783">
    <property type="entry name" value="Ig-like_fold"/>
</dbReference>
<keyword evidence="12" id="KW-0393">Immunoglobulin domain</keyword>